<dbReference type="RefSeq" id="WP_015150829.1">
    <property type="nucleotide sequence ID" value="NC_019693.1"/>
</dbReference>
<feature type="compositionally biased region" description="Polar residues" evidence="14">
    <location>
        <begin position="745"/>
        <end position="756"/>
    </location>
</feature>
<feature type="domain" description="RNase H type-1" evidence="15">
    <location>
        <begin position="1"/>
        <end position="138"/>
    </location>
</feature>
<dbReference type="InterPro" id="IPR002156">
    <property type="entry name" value="RNaseH_domain"/>
</dbReference>
<dbReference type="EMBL" id="CP003607">
    <property type="protein sequence ID" value="AFY84211.1"/>
    <property type="molecule type" value="Genomic_DNA"/>
</dbReference>
<feature type="compositionally biased region" description="Pro residues" evidence="14">
    <location>
        <begin position="802"/>
        <end position="816"/>
    </location>
</feature>
<dbReference type="PANTHER" id="PTHR11669">
    <property type="entry name" value="REPLICATION FACTOR C / DNA POLYMERASE III GAMMA-TAU SUBUNIT"/>
    <property type="match status" value="1"/>
</dbReference>
<keyword evidence="13" id="KW-0378">Hydrolase</keyword>
<feature type="binding site" evidence="13">
    <location>
        <position position="67"/>
    </location>
    <ligand>
        <name>Mg(2+)</name>
        <dbReference type="ChEBI" id="CHEBI:18420"/>
        <label>1</label>
    </ligand>
</feature>
<dbReference type="PATRIC" id="fig|56110.3.peg.5715"/>
<keyword evidence="11" id="KW-0175">Coiled coil</keyword>
<dbReference type="SMART" id="SM00306">
    <property type="entry name" value="HintN"/>
    <property type="match status" value="1"/>
</dbReference>
<feature type="compositionally biased region" description="Polar residues" evidence="14">
    <location>
        <begin position="163"/>
        <end position="174"/>
    </location>
</feature>
<dbReference type="SUPFAM" id="SSF52540">
    <property type="entry name" value="P-loop containing nucleoside triphosphate hydrolases"/>
    <property type="match status" value="2"/>
</dbReference>
<dbReference type="GO" id="GO:0004523">
    <property type="term" value="F:RNA-DNA hybrid ribonuclease activity"/>
    <property type="evidence" value="ECO:0007669"/>
    <property type="project" value="UniProtKB-UniRule"/>
</dbReference>
<dbReference type="AlphaFoldDB" id="K9TPY1"/>
<feature type="binding site" evidence="13">
    <location>
        <position position="7"/>
    </location>
    <ligand>
        <name>Mg(2+)</name>
        <dbReference type="ChEBI" id="CHEBI:18420"/>
        <label>2</label>
    </ligand>
</feature>
<sequence length="1056" mass="115446">MIRIVTDGSCMGNPGPGGWAAIIIRDDIVEEIGGYDPQTTSNRMELMAAIEGLRHLSTTEPVHIQTDSQYLLKGITEWLPGWKRKGWKTGDKKPVANQELWEELEKLTGNHVTWEHIKAHAGHPENERADRLAKAYARGQKNQSSQKVFDPPIERNSGERSQESYSKSLTGNQQDFAPSMPYEPLHHKYRPQTFADLVGQEAIATTLTNAIRQNRIAPAYLFTGPRGTGKTSSARILAKSLNCLNTNGPTETPCGECEVCRTIARGTSLDTIEIDAASNTGVDNIRELIERAQFAPVQCRQKVYIIDECLTGDTLVQTAEGLMRIDDPSLQNKQVLSYNESNGNWEWKTVLRWLERGERQTLIIKTGNGEIRCTANHLIRTENGWIAAGKVKPGMNILAPSLSQKTVNSESKAQVPSPSLNLSRELVVAGAGKTQILPATGLTQIFRGSSKCRGDSRIASTFPIQSPQWITSLERVESVETASPAKVYDIEVESNHNFVANGLLVHNCHMLSTAAFNSLLKTLEEPPDRVVFVLATTDPQRVLPTIISRCQRFDFRRIPVASMVQHLKHIAGNETINISDEAVLTVAQIAQGGLRDAESLLDQLSLLEEQVTVERVWDLVGSVPERDLIQLLEAIAADNAEQVLDKARELMNRGREPLIVLQNLAGFYRDLLIANTAPHRPDLVAVTPPTWEQLCAVAQEWEMPTILAGQQHLRSSEAQIKNTTQPRLWLEVTLLGLLPSALITPSQGRQETSSRGGANVASPGRTSARPPSVENVPQSPPVQGRNEGSSVGAASPPENRQAPPPENRPASPPPSAPSQESRNPEPAGVEPSGNLEQTWQTLMEYLSLGSKALLQQHGRLIAFSNNQAQIAIRSPNLFKMAQSKVSDVEAAFLKAFNLRVKVMIQVSGDGPPPASAAIAPSHSEPPSARMEPPPTPIGNGQANATPQSPVNGENSPAQSPPQNPRIETGNGPENRPPVSVGATGRRDIPRSEETDDDEVMRAAQRFSNHFNGKLISLPDDPEVQPRNRAVEPEIRGVVESPNDVDVEDDPFGGLDF</sequence>
<dbReference type="HOGENOM" id="CLU_006229_2_0_3"/>
<dbReference type="InterPro" id="IPR003586">
    <property type="entry name" value="Hint_dom_C"/>
</dbReference>
<dbReference type="CDD" id="cd09278">
    <property type="entry name" value="RNase_HI_prokaryote_like"/>
    <property type="match status" value="1"/>
</dbReference>
<comment type="function">
    <text evidence="13">Endonuclease that specifically degrades the RNA of RNA-DNA hybrids.</text>
</comment>
<keyword evidence="10" id="KW-0239">DNA-directed DNA polymerase</keyword>
<dbReference type="InterPro" id="IPR012763">
    <property type="entry name" value="DNA_pol_III_sug/sutau_N"/>
</dbReference>
<reference evidence="16 17" key="1">
    <citation type="submission" date="2012-06" db="EMBL/GenBank/DDBJ databases">
        <title>Finished chromosome of genome of Oscillatoria acuminata PCC 6304.</title>
        <authorList>
            <consortium name="US DOE Joint Genome Institute"/>
            <person name="Gugger M."/>
            <person name="Coursin T."/>
            <person name="Rippka R."/>
            <person name="Tandeau De Marsac N."/>
            <person name="Huntemann M."/>
            <person name="Wei C.-L."/>
            <person name="Han J."/>
            <person name="Detter J.C."/>
            <person name="Han C."/>
            <person name="Tapia R."/>
            <person name="Davenport K."/>
            <person name="Daligault H."/>
            <person name="Erkkila T."/>
            <person name="Gu W."/>
            <person name="Munk A.C.C."/>
            <person name="Teshima H."/>
            <person name="Xu Y."/>
            <person name="Chain P."/>
            <person name="Chen A."/>
            <person name="Krypides N."/>
            <person name="Mavromatis K."/>
            <person name="Markowitz V."/>
            <person name="Szeto E."/>
            <person name="Ivanova N."/>
            <person name="Mikhailova N."/>
            <person name="Ovchinnikova G."/>
            <person name="Pagani I."/>
            <person name="Pati A."/>
            <person name="Goodwin L."/>
            <person name="Peters L."/>
            <person name="Pitluck S."/>
            <person name="Woyke T."/>
            <person name="Kerfeld C."/>
        </authorList>
    </citation>
    <scope>NUCLEOTIDE SEQUENCE [LARGE SCALE GENOMIC DNA]</scope>
    <source>
        <strain evidence="16 17">PCC 6304</strain>
    </source>
</reference>
<dbReference type="FunCoup" id="K9TPY1">
    <property type="interactions" value="267"/>
</dbReference>
<dbReference type="Gene3D" id="3.30.420.10">
    <property type="entry name" value="Ribonuclease H-like superfamily/Ribonuclease H"/>
    <property type="match status" value="1"/>
</dbReference>
<dbReference type="SMART" id="SM00305">
    <property type="entry name" value="HintC"/>
    <property type="match status" value="1"/>
</dbReference>
<evidence type="ECO:0000256" key="3">
    <source>
        <dbReference type="ARBA" id="ARBA00022679"/>
    </source>
</evidence>
<comment type="similarity">
    <text evidence="1">Belongs to the DnaX/STICHEL family.</text>
</comment>
<dbReference type="GO" id="GO:0000287">
    <property type="term" value="F:magnesium ion binding"/>
    <property type="evidence" value="ECO:0007669"/>
    <property type="project" value="UniProtKB-UniRule"/>
</dbReference>
<comment type="catalytic activity">
    <reaction evidence="12">
        <text>DNA(n) + a 2'-deoxyribonucleoside 5'-triphosphate = DNA(n+1) + diphosphate</text>
        <dbReference type="Rhea" id="RHEA:22508"/>
        <dbReference type="Rhea" id="RHEA-COMP:17339"/>
        <dbReference type="Rhea" id="RHEA-COMP:17340"/>
        <dbReference type="ChEBI" id="CHEBI:33019"/>
        <dbReference type="ChEBI" id="CHEBI:61560"/>
        <dbReference type="ChEBI" id="CHEBI:173112"/>
        <dbReference type="EC" id="2.7.7.7"/>
    </reaction>
</comment>
<dbReference type="GO" id="GO:0006261">
    <property type="term" value="P:DNA-templated DNA replication"/>
    <property type="evidence" value="ECO:0007669"/>
    <property type="project" value="TreeGrafter"/>
</dbReference>
<evidence type="ECO:0000256" key="4">
    <source>
        <dbReference type="ARBA" id="ARBA00022695"/>
    </source>
</evidence>
<dbReference type="Pfam" id="PF22608">
    <property type="entry name" value="DNAX_ATPase_lid"/>
    <property type="match status" value="1"/>
</dbReference>
<feature type="region of interest" description="Disordered" evidence="14">
    <location>
        <begin position="1036"/>
        <end position="1056"/>
    </location>
</feature>
<keyword evidence="4" id="KW-0548">Nucleotidyltransferase</keyword>
<comment type="similarity">
    <text evidence="13">Belongs to the RNase H family.</text>
</comment>
<evidence type="ECO:0000256" key="1">
    <source>
        <dbReference type="ARBA" id="ARBA00006360"/>
    </source>
</evidence>
<dbReference type="InterPro" id="IPR022754">
    <property type="entry name" value="DNA_pol_III_gamma-3"/>
</dbReference>
<comment type="subcellular location">
    <subcellularLocation>
        <location evidence="13">Cytoplasm</location>
    </subcellularLocation>
</comment>
<evidence type="ECO:0000256" key="11">
    <source>
        <dbReference type="ARBA" id="ARBA00023054"/>
    </source>
</evidence>
<dbReference type="SUPFAM" id="SSF53098">
    <property type="entry name" value="Ribonuclease H-like"/>
    <property type="match status" value="1"/>
</dbReference>
<dbReference type="InterPro" id="IPR036844">
    <property type="entry name" value="Hint_dom_sf"/>
</dbReference>
<feature type="region of interest" description="Disordered" evidence="14">
    <location>
        <begin position="909"/>
        <end position="998"/>
    </location>
</feature>
<dbReference type="PROSITE" id="PS50879">
    <property type="entry name" value="RNASE_H_1"/>
    <property type="match status" value="1"/>
</dbReference>
<keyword evidence="7" id="KW-0547">Nucleotide-binding</keyword>
<feature type="compositionally biased region" description="Basic and acidic residues" evidence="14">
    <location>
        <begin position="152"/>
        <end position="162"/>
    </location>
</feature>
<keyword evidence="9" id="KW-0067">ATP-binding</keyword>
<feature type="region of interest" description="Disordered" evidence="14">
    <location>
        <begin position="745"/>
        <end position="833"/>
    </location>
</feature>
<accession>K9TPY1</accession>
<name>K9TPY1_9CYAN</name>
<dbReference type="Gene3D" id="1.20.272.10">
    <property type="match status" value="1"/>
</dbReference>
<feature type="region of interest" description="Disordered" evidence="14">
    <location>
        <begin position="136"/>
        <end position="174"/>
    </location>
</feature>
<dbReference type="CDD" id="cd18137">
    <property type="entry name" value="HLD_clamp_pol_III_gamma_tau"/>
    <property type="match status" value="1"/>
</dbReference>
<dbReference type="InterPro" id="IPR012337">
    <property type="entry name" value="RNaseH-like_sf"/>
</dbReference>
<dbReference type="InterPro" id="IPR045085">
    <property type="entry name" value="HLD_clamp_pol_III_gamma_tau"/>
</dbReference>
<dbReference type="SMART" id="SM00382">
    <property type="entry name" value="AAA"/>
    <property type="match status" value="1"/>
</dbReference>
<dbReference type="OrthoDB" id="9810148at2"/>
<dbReference type="GO" id="GO:0003677">
    <property type="term" value="F:DNA binding"/>
    <property type="evidence" value="ECO:0007669"/>
    <property type="project" value="InterPro"/>
</dbReference>
<evidence type="ECO:0000256" key="9">
    <source>
        <dbReference type="ARBA" id="ARBA00022840"/>
    </source>
</evidence>
<dbReference type="InParanoid" id="K9TPY1"/>
<dbReference type="InterPro" id="IPR008921">
    <property type="entry name" value="DNA_pol3_clamp-load_cplx_C"/>
</dbReference>
<dbReference type="SUPFAM" id="SSF48019">
    <property type="entry name" value="post-AAA+ oligomerization domain-like"/>
    <property type="match status" value="1"/>
</dbReference>
<dbReference type="GO" id="GO:0005524">
    <property type="term" value="F:ATP binding"/>
    <property type="evidence" value="ECO:0007669"/>
    <property type="project" value="UniProtKB-KW"/>
</dbReference>
<comment type="cofactor">
    <cofactor evidence="13">
        <name>Mg(2+)</name>
        <dbReference type="ChEBI" id="CHEBI:18420"/>
    </cofactor>
    <text evidence="13">Binds 1 Mg(2+) ion per subunit. May bind a second metal ion at a regulatory site, or after substrate binding.</text>
</comment>
<dbReference type="NCBIfam" id="NF001236">
    <property type="entry name" value="PRK00203.1"/>
    <property type="match status" value="1"/>
</dbReference>
<keyword evidence="13" id="KW-0540">Nuclease</keyword>
<dbReference type="InterPro" id="IPR022892">
    <property type="entry name" value="RNaseHI"/>
</dbReference>
<dbReference type="GO" id="GO:0003887">
    <property type="term" value="F:DNA-directed DNA polymerase activity"/>
    <property type="evidence" value="ECO:0007669"/>
    <property type="project" value="UniProtKB-KW"/>
</dbReference>
<dbReference type="GO" id="GO:0009360">
    <property type="term" value="C:DNA polymerase III complex"/>
    <property type="evidence" value="ECO:0007669"/>
    <property type="project" value="InterPro"/>
</dbReference>
<evidence type="ECO:0000256" key="10">
    <source>
        <dbReference type="ARBA" id="ARBA00022932"/>
    </source>
</evidence>
<dbReference type="Pfam" id="PF23007">
    <property type="entry name" value="DnaA_N-like_STI"/>
    <property type="match status" value="1"/>
</dbReference>
<dbReference type="PROSITE" id="PS50818">
    <property type="entry name" value="INTEIN_C_TER"/>
    <property type="match status" value="1"/>
</dbReference>
<keyword evidence="17" id="KW-1185">Reference proteome</keyword>
<keyword evidence="8" id="KW-0862">Zinc</keyword>
<evidence type="ECO:0000259" key="15">
    <source>
        <dbReference type="PROSITE" id="PS50879"/>
    </source>
</evidence>
<keyword evidence="3" id="KW-0808">Transferase</keyword>
<evidence type="ECO:0000256" key="7">
    <source>
        <dbReference type="ARBA" id="ARBA00022741"/>
    </source>
</evidence>
<evidence type="ECO:0000256" key="8">
    <source>
        <dbReference type="ARBA" id="ARBA00022833"/>
    </source>
</evidence>
<evidence type="ECO:0000313" key="17">
    <source>
        <dbReference type="Proteomes" id="UP000010367"/>
    </source>
</evidence>
<dbReference type="PANTHER" id="PTHR11669:SF0">
    <property type="entry name" value="PROTEIN STICHEL-LIKE 2"/>
    <property type="match status" value="1"/>
</dbReference>
<dbReference type="Proteomes" id="UP000010367">
    <property type="component" value="Chromosome"/>
</dbReference>
<dbReference type="InterPro" id="IPR003593">
    <property type="entry name" value="AAA+_ATPase"/>
</dbReference>
<dbReference type="GO" id="GO:0016539">
    <property type="term" value="P:intein-mediated protein splicing"/>
    <property type="evidence" value="ECO:0007669"/>
    <property type="project" value="InterPro"/>
</dbReference>
<evidence type="ECO:0000256" key="12">
    <source>
        <dbReference type="ARBA" id="ARBA00049244"/>
    </source>
</evidence>
<dbReference type="GO" id="GO:0005737">
    <property type="term" value="C:cytoplasm"/>
    <property type="evidence" value="ECO:0007669"/>
    <property type="project" value="UniProtKB-SubCell"/>
</dbReference>
<dbReference type="FunFam" id="3.40.50.300:FF:000014">
    <property type="entry name" value="DNA polymerase III subunit gamma/tau"/>
    <property type="match status" value="1"/>
</dbReference>
<feature type="compositionally biased region" description="Polar residues" evidence="14">
    <location>
        <begin position="938"/>
        <end position="957"/>
    </location>
</feature>
<dbReference type="Gene3D" id="2.170.16.10">
    <property type="entry name" value="Hedgehog/Intein (Hint) domain"/>
    <property type="match status" value="1"/>
</dbReference>
<dbReference type="InterPro" id="IPR030934">
    <property type="entry name" value="Intein_C"/>
</dbReference>
<dbReference type="Gene3D" id="1.10.8.60">
    <property type="match status" value="1"/>
</dbReference>
<feature type="compositionally biased region" description="Low complexity" evidence="14">
    <location>
        <begin position="915"/>
        <end position="928"/>
    </location>
</feature>
<feature type="binding site" evidence="13">
    <location>
        <position position="130"/>
    </location>
    <ligand>
        <name>Mg(2+)</name>
        <dbReference type="ChEBI" id="CHEBI:18420"/>
        <label>2</label>
    </ligand>
</feature>
<dbReference type="eggNOG" id="COG0328">
    <property type="taxonomic scope" value="Bacteria"/>
</dbReference>
<evidence type="ECO:0000313" key="16">
    <source>
        <dbReference type="EMBL" id="AFY84211.1"/>
    </source>
</evidence>
<evidence type="ECO:0000256" key="2">
    <source>
        <dbReference type="ARBA" id="ARBA00011245"/>
    </source>
</evidence>
<comment type="subunit">
    <text evidence="2 13">Monomer.</text>
</comment>
<dbReference type="HAMAP" id="MF_00042">
    <property type="entry name" value="RNase_H"/>
    <property type="match status" value="1"/>
</dbReference>
<dbReference type="InterPro" id="IPR054506">
    <property type="entry name" value="DnaA_N-like_STI"/>
</dbReference>
<dbReference type="NCBIfam" id="TIGR01443">
    <property type="entry name" value="intein_Cterm"/>
    <property type="match status" value="1"/>
</dbReference>
<keyword evidence="5" id="KW-0235">DNA replication</keyword>
<dbReference type="CDD" id="cd00081">
    <property type="entry name" value="Hint"/>
    <property type="match status" value="1"/>
</dbReference>
<dbReference type="NCBIfam" id="TIGR02397">
    <property type="entry name" value="dnaX_nterm"/>
    <property type="match status" value="1"/>
</dbReference>
<evidence type="ECO:0000256" key="14">
    <source>
        <dbReference type="SAM" id="MobiDB-lite"/>
    </source>
</evidence>
<feature type="binding site" evidence="13">
    <location>
        <position position="7"/>
    </location>
    <ligand>
        <name>Mg(2+)</name>
        <dbReference type="ChEBI" id="CHEBI:18420"/>
        <label>1</label>
    </ligand>
</feature>
<dbReference type="Pfam" id="PF00075">
    <property type="entry name" value="RNase_H"/>
    <property type="match status" value="1"/>
</dbReference>
<organism evidence="16 17">
    <name type="scientific">Oscillatoria acuminata PCC 6304</name>
    <dbReference type="NCBI Taxonomy" id="56110"/>
    <lineage>
        <taxon>Bacteria</taxon>
        <taxon>Bacillati</taxon>
        <taxon>Cyanobacteriota</taxon>
        <taxon>Cyanophyceae</taxon>
        <taxon>Oscillatoriophycideae</taxon>
        <taxon>Oscillatoriales</taxon>
        <taxon>Oscillatoriaceae</taxon>
        <taxon>Oscillatoria</taxon>
    </lineage>
</organism>
<keyword evidence="13" id="KW-0963">Cytoplasm</keyword>
<dbReference type="CDD" id="cd00009">
    <property type="entry name" value="AAA"/>
    <property type="match status" value="1"/>
</dbReference>
<dbReference type="InterPro" id="IPR006141">
    <property type="entry name" value="Intein_N"/>
</dbReference>
<feature type="binding site" evidence="13">
    <location>
        <position position="45"/>
    </location>
    <ligand>
        <name>Mg(2+)</name>
        <dbReference type="ChEBI" id="CHEBI:18420"/>
        <label>1</label>
    </ligand>
</feature>
<dbReference type="FunFam" id="3.40.50.300:FF:004780">
    <property type="entry name" value="DNA polymerase III subunit"/>
    <property type="match status" value="1"/>
</dbReference>
<evidence type="ECO:0000256" key="5">
    <source>
        <dbReference type="ARBA" id="ARBA00022705"/>
    </source>
</evidence>
<keyword evidence="13" id="KW-0460">Magnesium</keyword>
<dbReference type="InterPro" id="IPR027417">
    <property type="entry name" value="P-loop_NTPase"/>
</dbReference>
<dbReference type="eggNOG" id="COG2812">
    <property type="taxonomic scope" value="Bacteria"/>
</dbReference>
<dbReference type="FunFam" id="1.10.8.60:FF:000013">
    <property type="entry name" value="DNA polymerase III subunit gamma/tau"/>
    <property type="match status" value="1"/>
</dbReference>
<keyword evidence="13" id="KW-0255">Endonuclease</keyword>
<dbReference type="SUPFAM" id="SSF51294">
    <property type="entry name" value="Hedgehog/intein (Hint) domain"/>
    <property type="match status" value="1"/>
</dbReference>
<protein>
    <recommendedName>
        <fullName evidence="13">Ribonuclease H</fullName>
        <shortName evidence="13">RNase H</shortName>
        <ecNumber evidence="13">3.1.26.4</ecNumber>
    </recommendedName>
</protein>
<dbReference type="PROSITE" id="PS50817">
    <property type="entry name" value="INTEIN_N_TER"/>
    <property type="match status" value="1"/>
</dbReference>
<evidence type="ECO:0000256" key="13">
    <source>
        <dbReference type="HAMAP-Rule" id="MF_00042"/>
    </source>
</evidence>
<dbReference type="InterPro" id="IPR050238">
    <property type="entry name" value="DNA_Rep/Repair_Clamp_Loader"/>
</dbReference>
<dbReference type="Pfam" id="PF13177">
    <property type="entry name" value="DNA_pol3_delta2"/>
    <property type="match status" value="2"/>
</dbReference>
<evidence type="ECO:0000256" key="6">
    <source>
        <dbReference type="ARBA" id="ARBA00022723"/>
    </source>
</evidence>
<dbReference type="STRING" id="56110.Oscil6304_4700"/>
<keyword evidence="6 13" id="KW-0479">Metal-binding</keyword>
<gene>
    <name evidence="13" type="primary">rnhA</name>
    <name evidence="16" type="ORF">Oscil6304_4700</name>
</gene>
<dbReference type="Pfam" id="PF12169">
    <property type="entry name" value="DNA_pol3_gamma3"/>
    <property type="match status" value="1"/>
</dbReference>
<dbReference type="EC" id="3.1.26.4" evidence="13"/>
<dbReference type="NCBIfam" id="TIGR01445">
    <property type="entry name" value="intein_Nterm"/>
    <property type="match status" value="1"/>
</dbReference>
<dbReference type="Gene3D" id="3.40.50.300">
    <property type="entry name" value="P-loop containing nucleotide triphosphate hydrolases"/>
    <property type="match status" value="1"/>
</dbReference>
<dbReference type="KEGG" id="oac:Oscil6304_4700"/>
<comment type="catalytic activity">
    <reaction evidence="13">
        <text>Endonucleolytic cleavage to 5'-phosphomonoester.</text>
        <dbReference type="EC" id="3.1.26.4"/>
    </reaction>
</comment>
<dbReference type="InterPro" id="IPR003587">
    <property type="entry name" value="Hint_dom_N"/>
</dbReference>
<proteinExistence type="inferred from homology"/>
<dbReference type="GO" id="GO:0006401">
    <property type="term" value="P:RNA catabolic process"/>
    <property type="evidence" value="ECO:0007669"/>
    <property type="project" value="UniProtKB-UniRule"/>
</dbReference>
<dbReference type="InterPro" id="IPR036397">
    <property type="entry name" value="RNaseH_sf"/>
</dbReference>